<proteinExistence type="inferred from homology"/>
<feature type="domain" description="FAD-binding PCMH-type" evidence="5">
    <location>
        <begin position="92"/>
        <end position="258"/>
    </location>
</feature>
<dbReference type="Gene3D" id="3.30.465.10">
    <property type="match status" value="1"/>
</dbReference>
<dbReference type="HOGENOM" id="CLU_018354_10_0_1"/>
<evidence type="ECO:0000256" key="3">
    <source>
        <dbReference type="ARBA" id="ARBA00022827"/>
    </source>
</evidence>
<evidence type="ECO:0000256" key="4">
    <source>
        <dbReference type="ARBA" id="ARBA00023002"/>
    </source>
</evidence>
<dbReference type="EMBL" id="JARH01000340">
    <property type="protein sequence ID" value="EXF82166.1"/>
    <property type="molecule type" value="Genomic_DNA"/>
</dbReference>
<dbReference type="GO" id="GO:0016491">
    <property type="term" value="F:oxidoreductase activity"/>
    <property type="evidence" value="ECO:0007669"/>
    <property type="project" value="UniProtKB-KW"/>
</dbReference>
<dbReference type="Pfam" id="PF08031">
    <property type="entry name" value="BBE"/>
    <property type="match status" value="1"/>
</dbReference>
<dbReference type="InterPro" id="IPR016169">
    <property type="entry name" value="FAD-bd_PCMH_sub2"/>
</dbReference>
<dbReference type="InterPro" id="IPR036318">
    <property type="entry name" value="FAD-bd_PCMH-like_sf"/>
</dbReference>
<dbReference type="PANTHER" id="PTHR42973:SF7">
    <property type="entry name" value="FAD-BINDING PCMH-TYPE DOMAIN-CONTAINING PROTEIN"/>
    <property type="match status" value="1"/>
</dbReference>
<dbReference type="InterPro" id="IPR050416">
    <property type="entry name" value="FAD-linked_Oxidoreductase"/>
</dbReference>
<evidence type="ECO:0000256" key="1">
    <source>
        <dbReference type="ARBA" id="ARBA00005466"/>
    </source>
</evidence>
<evidence type="ECO:0000313" key="6">
    <source>
        <dbReference type="EMBL" id="EXF82166.1"/>
    </source>
</evidence>
<dbReference type="SUPFAM" id="SSF56176">
    <property type="entry name" value="FAD-binding/transporter-associated domain-like"/>
    <property type="match status" value="1"/>
</dbReference>
<protein>
    <recommendedName>
        <fullName evidence="5">FAD-binding PCMH-type domain-containing protein</fullName>
    </recommendedName>
</protein>
<gene>
    <name evidence="6" type="ORF">CFIO01_09249</name>
</gene>
<evidence type="ECO:0000313" key="7">
    <source>
        <dbReference type="Proteomes" id="UP000020467"/>
    </source>
</evidence>
<keyword evidence="7" id="KW-1185">Reference proteome</keyword>
<keyword evidence="3" id="KW-0274">FAD</keyword>
<sequence>MLSRIFDATIKSPFIRRSTLHDSLTKVLPKMTYSSACAPWRNESLRFDPVQDAQTGGSHVVEELLRANPDLKLYTRLSPRYESLRAGYNKLITAEPLVICRPNSVSQIQTITKTVSSLGVPLGVRCGGHDVFGRGCIADSVTIDMREIDSQDLAEDKKTVTVGGGILSKNLVGFLDSHGLCTSNGLAAEVGWTSWASWGGYGPLGDYVGLGVDNVVGAKIVTATGDLVEASGDVLWALRGAGGNLGIIVETKVQVYPITKIRAGFMVYPWEETSRVLKGLQDLLDAGVPDQLCVQAGFSKGDWGLGMALTYIWPEAETIGTQGQEWLQKLQALGSVIVDTIHETTYKDFQASVSDQISEPVYVSTRHVSIEKFTEKTLAQLTSVCEAMPDEASCTISVNILHGKATRPNPASSFGTRKPHIMFHINAVTDDAPAERIGAEWTDSVVNAINSTGESIGPTYVSFMESTDRAEDCYGSNWARLRDVKKSVDPQDVFRYSHGRIPVQ</sequence>
<dbReference type="STRING" id="1445577.A0A010RNY2"/>
<keyword evidence="2" id="KW-0285">Flavoprotein</keyword>
<dbReference type="Pfam" id="PF01565">
    <property type="entry name" value="FAD_binding_4"/>
    <property type="match status" value="1"/>
</dbReference>
<name>A0A010RNY2_9PEZI</name>
<dbReference type="InterPro" id="IPR016166">
    <property type="entry name" value="FAD-bd_PCMH"/>
</dbReference>
<evidence type="ECO:0000256" key="2">
    <source>
        <dbReference type="ARBA" id="ARBA00022630"/>
    </source>
</evidence>
<dbReference type="PROSITE" id="PS51387">
    <property type="entry name" value="FAD_PCMH"/>
    <property type="match status" value="1"/>
</dbReference>
<reference evidence="6 7" key="1">
    <citation type="submission" date="2014-02" db="EMBL/GenBank/DDBJ databases">
        <title>The genome sequence of Colletotrichum fioriniae PJ7.</title>
        <authorList>
            <person name="Baroncelli R."/>
            <person name="Thon M.R."/>
        </authorList>
    </citation>
    <scope>NUCLEOTIDE SEQUENCE [LARGE SCALE GENOMIC DNA]</scope>
    <source>
        <strain evidence="6 7">PJ7</strain>
    </source>
</reference>
<dbReference type="AlphaFoldDB" id="A0A010RNY2"/>
<comment type="caution">
    <text evidence="6">The sequence shown here is derived from an EMBL/GenBank/DDBJ whole genome shotgun (WGS) entry which is preliminary data.</text>
</comment>
<accession>A0A010RNY2</accession>
<evidence type="ECO:0000259" key="5">
    <source>
        <dbReference type="PROSITE" id="PS51387"/>
    </source>
</evidence>
<dbReference type="PANTHER" id="PTHR42973">
    <property type="entry name" value="BINDING OXIDOREDUCTASE, PUTATIVE (AFU_ORTHOLOGUE AFUA_1G17690)-RELATED"/>
    <property type="match status" value="1"/>
</dbReference>
<comment type="similarity">
    <text evidence="1">Belongs to the oxygen-dependent FAD-linked oxidoreductase family.</text>
</comment>
<dbReference type="InterPro" id="IPR016167">
    <property type="entry name" value="FAD-bd_PCMH_sub1"/>
</dbReference>
<dbReference type="KEGG" id="cfj:CFIO01_09249"/>
<dbReference type="Gene3D" id="3.40.462.20">
    <property type="match status" value="1"/>
</dbReference>
<dbReference type="GO" id="GO:0071949">
    <property type="term" value="F:FAD binding"/>
    <property type="evidence" value="ECO:0007669"/>
    <property type="project" value="InterPro"/>
</dbReference>
<keyword evidence="4" id="KW-0560">Oxidoreductase</keyword>
<dbReference type="OrthoDB" id="407275at2759"/>
<organism evidence="6 7">
    <name type="scientific">Colletotrichum fioriniae PJ7</name>
    <dbReference type="NCBI Taxonomy" id="1445577"/>
    <lineage>
        <taxon>Eukaryota</taxon>
        <taxon>Fungi</taxon>
        <taxon>Dikarya</taxon>
        <taxon>Ascomycota</taxon>
        <taxon>Pezizomycotina</taxon>
        <taxon>Sordariomycetes</taxon>
        <taxon>Hypocreomycetidae</taxon>
        <taxon>Glomerellales</taxon>
        <taxon>Glomerellaceae</taxon>
        <taxon>Colletotrichum</taxon>
        <taxon>Colletotrichum acutatum species complex</taxon>
    </lineage>
</organism>
<dbReference type="eggNOG" id="ENOG502SJVQ">
    <property type="taxonomic scope" value="Eukaryota"/>
</dbReference>
<dbReference type="Proteomes" id="UP000020467">
    <property type="component" value="Unassembled WGS sequence"/>
</dbReference>
<dbReference type="InterPro" id="IPR012951">
    <property type="entry name" value="BBE"/>
</dbReference>
<dbReference type="InterPro" id="IPR006094">
    <property type="entry name" value="Oxid_FAD_bind_N"/>
</dbReference>
<dbReference type="Gene3D" id="3.30.43.10">
    <property type="entry name" value="Uridine Diphospho-n-acetylenolpyruvylglucosamine Reductase, domain 2"/>
    <property type="match status" value="1"/>
</dbReference>